<evidence type="ECO:0000313" key="2">
    <source>
        <dbReference type="Proteomes" id="UP001056120"/>
    </source>
</evidence>
<gene>
    <name evidence="1" type="ORF">L1987_60329</name>
</gene>
<dbReference type="Proteomes" id="UP001056120">
    <property type="component" value="Linkage Group LG20"/>
</dbReference>
<name>A0ACB9D7U6_9ASTR</name>
<protein>
    <submittedName>
        <fullName evidence="1">Uncharacterized protein</fullName>
    </submittedName>
</protein>
<keyword evidence="2" id="KW-1185">Reference proteome</keyword>
<reference evidence="1 2" key="2">
    <citation type="journal article" date="2022" name="Mol. Ecol. Resour.">
        <title>The genomes of chicory, endive, great burdock and yacon provide insights into Asteraceae paleo-polyploidization history and plant inulin production.</title>
        <authorList>
            <person name="Fan W."/>
            <person name="Wang S."/>
            <person name="Wang H."/>
            <person name="Wang A."/>
            <person name="Jiang F."/>
            <person name="Liu H."/>
            <person name="Zhao H."/>
            <person name="Xu D."/>
            <person name="Zhang Y."/>
        </authorList>
    </citation>
    <scope>NUCLEOTIDE SEQUENCE [LARGE SCALE GENOMIC DNA]</scope>
    <source>
        <strain evidence="2">cv. Yunnan</strain>
        <tissue evidence="1">Leaves</tissue>
    </source>
</reference>
<reference evidence="2" key="1">
    <citation type="journal article" date="2022" name="Mol. Ecol. Resour.">
        <title>The genomes of chicory, endive, great burdock and yacon provide insights into Asteraceae palaeo-polyploidization history and plant inulin production.</title>
        <authorList>
            <person name="Fan W."/>
            <person name="Wang S."/>
            <person name="Wang H."/>
            <person name="Wang A."/>
            <person name="Jiang F."/>
            <person name="Liu H."/>
            <person name="Zhao H."/>
            <person name="Xu D."/>
            <person name="Zhang Y."/>
        </authorList>
    </citation>
    <scope>NUCLEOTIDE SEQUENCE [LARGE SCALE GENOMIC DNA]</scope>
    <source>
        <strain evidence="2">cv. Yunnan</strain>
    </source>
</reference>
<comment type="caution">
    <text evidence="1">The sequence shown here is derived from an EMBL/GenBank/DDBJ whole genome shotgun (WGS) entry which is preliminary data.</text>
</comment>
<proteinExistence type="predicted"/>
<sequence length="153" mass="17633">MSNGKASVYNGNYRWTETLSESIWISHDDSTKELQQFLYKLIISKGSTSKPQADWVSNVGWAKEGQYVVTDRNKKPYRSRKARNVAQVLKSCADTFSVLFQSGFFSDVLYDTICNHHLLEVNDRKDHLTQEDQDAFIEDLAILQILLSRSKTY</sequence>
<evidence type="ECO:0000313" key="1">
    <source>
        <dbReference type="EMBL" id="KAI3742637.1"/>
    </source>
</evidence>
<accession>A0ACB9D7U6</accession>
<organism evidence="1 2">
    <name type="scientific">Smallanthus sonchifolius</name>
    <dbReference type="NCBI Taxonomy" id="185202"/>
    <lineage>
        <taxon>Eukaryota</taxon>
        <taxon>Viridiplantae</taxon>
        <taxon>Streptophyta</taxon>
        <taxon>Embryophyta</taxon>
        <taxon>Tracheophyta</taxon>
        <taxon>Spermatophyta</taxon>
        <taxon>Magnoliopsida</taxon>
        <taxon>eudicotyledons</taxon>
        <taxon>Gunneridae</taxon>
        <taxon>Pentapetalae</taxon>
        <taxon>asterids</taxon>
        <taxon>campanulids</taxon>
        <taxon>Asterales</taxon>
        <taxon>Asteraceae</taxon>
        <taxon>Asteroideae</taxon>
        <taxon>Heliantheae alliance</taxon>
        <taxon>Millerieae</taxon>
        <taxon>Smallanthus</taxon>
    </lineage>
</organism>
<dbReference type="EMBL" id="CM042037">
    <property type="protein sequence ID" value="KAI3742637.1"/>
    <property type="molecule type" value="Genomic_DNA"/>
</dbReference>